<gene>
    <name evidence="6" type="ORF">LU297_05190</name>
</gene>
<feature type="transmembrane region" description="Helical" evidence="4">
    <location>
        <begin position="148"/>
        <end position="167"/>
    </location>
</feature>
<feature type="domain" description="Phospholipid/glycerol acyltransferase" evidence="5">
    <location>
        <begin position="54"/>
        <end position="167"/>
    </location>
</feature>
<accession>A0ABY6F1X9</accession>
<keyword evidence="7" id="KW-1185">Reference proteome</keyword>
<dbReference type="GO" id="GO:0016746">
    <property type="term" value="F:acyltransferase activity"/>
    <property type="evidence" value="ECO:0007669"/>
    <property type="project" value="UniProtKB-KW"/>
</dbReference>
<evidence type="ECO:0000256" key="4">
    <source>
        <dbReference type="SAM" id="Phobius"/>
    </source>
</evidence>
<evidence type="ECO:0000313" key="7">
    <source>
        <dbReference type="Proteomes" id="UP001063782"/>
    </source>
</evidence>
<keyword evidence="3 6" id="KW-0012">Acyltransferase</keyword>
<reference evidence="6" key="1">
    <citation type="submission" date="2021-12" db="EMBL/GenBank/DDBJ databases">
        <title>taxonomy of Moraxella sp. ZY201224.</title>
        <authorList>
            <person name="Li F."/>
        </authorList>
    </citation>
    <scope>NUCLEOTIDE SEQUENCE</scope>
    <source>
        <strain evidence="6">ZY201224</strain>
    </source>
</reference>
<evidence type="ECO:0000256" key="1">
    <source>
        <dbReference type="ARBA" id="ARBA00005189"/>
    </source>
</evidence>
<sequence length="218" mass="24048">MSKHWSVLPRLIPDDLGEQVPKKHRPFAQKIAQFILPRLGWQVTGSIPNVGQAVLIGVPHTSNYDAVPAFLMLLALGLDIRILGKKQLFSVPILAQFLRWIGVMPIDRTKKGSVLQSSIANFADNKPLFLALAPEGTRSYTTSFKSGFYYLAVGAGVPIIPVALDYATKTICFMPPFYPTGDYANDLPQIVALYQGVQGRHPHKMSQILQDLSSQSTM</sequence>
<name>A0ABY6F1X9_9GAMM</name>
<keyword evidence="2" id="KW-0808">Transferase</keyword>
<dbReference type="InterPro" id="IPR002123">
    <property type="entry name" value="Plipid/glycerol_acylTrfase"/>
</dbReference>
<dbReference type="RefSeq" id="WP_263075500.1">
    <property type="nucleotide sequence ID" value="NZ_CP089977.1"/>
</dbReference>
<keyword evidence="4" id="KW-0812">Transmembrane</keyword>
<dbReference type="PANTHER" id="PTHR10434">
    <property type="entry name" value="1-ACYL-SN-GLYCEROL-3-PHOSPHATE ACYLTRANSFERASE"/>
    <property type="match status" value="1"/>
</dbReference>
<evidence type="ECO:0000313" key="6">
    <source>
        <dbReference type="EMBL" id="UXZ04022.1"/>
    </source>
</evidence>
<evidence type="ECO:0000256" key="3">
    <source>
        <dbReference type="ARBA" id="ARBA00023315"/>
    </source>
</evidence>
<comment type="pathway">
    <text evidence="1">Lipid metabolism.</text>
</comment>
<keyword evidence="4" id="KW-0472">Membrane</keyword>
<dbReference type="EMBL" id="CP089977">
    <property type="protein sequence ID" value="UXZ04022.1"/>
    <property type="molecule type" value="Genomic_DNA"/>
</dbReference>
<keyword evidence="4" id="KW-1133">Transmembrane helix</keyword>
<evidence type="ECO:0000259" key="5">
    <source>
        <dbReference type="SMART" id="SM00563"/>
    </source>
</evidence>
<dbReference type="SUPFAM" id="SSF69593">
    <property type="entry name" value="Glycerol-3-phosphate (1)-acyltransferase"/>
    <property type="match status" value="1"/>
</dbReference>
<organism evidence="6 7">
    <name type="scientific">Moraxella nasicaprae</name>
    <dbReference type="NCBI Taxonomy" id="2904122"/>
    <lineage>
        <taxon>Bacteria</taxon>
        <taxon>Pseudomonadati</taxon>
        <taxon>Pseudomonadota</taxon>
        <taxon>Gammaproteobacteria</taxon>
        <taxon>Moraxellales</taxon>
        <taxon>Moraxellaceae</taxon>
        <taxon>Moraxella</taxon>
    </lineage>
</organism>
<dbReference type="SMART" id="SM00563">
    <property type="entry name" value="PlsC"/>
    <property type="match status" value="1"/>
</dbReference>
<proteinExistence type="predicted"/>
<dbReference type="Proteomes" id="UP001063782">
    <property type="component" value="Chromosome"/>
</dbReference>
<dbReference type="PANTHER" id="PTHR10434:SF9">
    <property type="entry name" value="PHOSPHOLIPID_GLYCEROL ACYLTRANSFERASE DOMAIN-CONTAINING PROTEIN"/>
    <property type="match status" value="1"/>
</dbReference>
<dbReference type="Pfam" id="PF01553">
    <property type="entry name" value="Acyltransferase"/>
    <property type="match status" value="1"/>
</dbReference>
<evidence type="ECO:0000256" key="2">
    <source>
        <dbReference type="ARBA" id="ARBA00022679"/>
    </source>
</evidence>
<protein>
    <submittedName>
        <fullName evidence="6">1-acyl-sn-glycerol-3-phosphate acyltransferase</fullName>
    </submittedName>
</protein>